<dbReference type="RefSeq" id="WP_008277806.1">
    <property type="nucleotide sequence ID" value="NZ_AAXW01000054.1"/>
</dbReference>
<dbReference type="Gene3D" id="3.40.50.1000">
    <property type="entry name" value="HAD superfamily/HAD-like"/>
    <property type="match status" value="1"/>
</dbReference>
<dbReference type="InterPro" id="IPR041492">
    <property type="entry name" value="HAD_2"/>
</dbReference>
<keyword evidence="2" id="KW-1185">Reference proteome</keyword>
<dbReference type="OrthoDB" id="9807630at2"/>
<dbReference type="GO" id="GO:0008967">
    <property type="term" value="F:phosphoglycolate phosphatase activity"/>
    <property type="evidence" value="ECO:0007669"/>
    <property type="project" value="TreeGrafter"/>
</dbReference>
<dbReference type="InterPro" id="IPR050155">
    <property type="entry name" value="HAD-like_hydrolase_sf"/>
</dbReference>
<organism evidence="1 2">
    <name type="scientific">Crocosphaera chwakensis CCY0110</name>
    <dbReference type="NCBI Taxonomy" id="391612"/>
    <lineage>
        <taxon>Bacteria</taxon>
        <taxon>Bacillati</taxon>
        <taxon>Cyanobacteriota</taxon>
        <taxon>Cyanophyceae</taxon>
        <taxon>Oscillatoriophycideae</taxon>
        <taxon>Chroococcales</taxon>
        <taxon>Aphanothecaceae</taxon>
        <taxon>Crocosphaera</taxon>
        <taxon>Crocosphaera chwakensis</taxon>
    </lineage>
</organism>
<dbReference type="InterPro" id="IPR023214">
    <property type="entry name" value="HAD_sf"/>
</dbReference>
<dbReference type="EMBL" id="AAXW01000054">
    <property type="protein sequence ID" value="EAZ89104.1"/>
    <property type="molecule type" value="Genomic_DNA"/>
</dbReference>
<dbReference type="InterPro" id="IPR006439">
    <property type="entry name" value="HAD-SF_hydro_IA"/>
</dbReference>
<evidence type="ECO:0000313" key="2">
    <source>
        <dbReference type="Proteomes" id="UP000003781"/>
    </source>
</evidence>
<dbReference type="SFLD" id="SFLDS00003">
    <property type="entry name" value="Haloacid_Dehalogenase"/>
    <property type="match status" value="1"/>
</dbReference>
<dbReference type="GO" id="GO:0006281">
    <property type="term" value="P:DNA repair"/>
    <property type="evidence" value="ECO:0007669"/>
    <property type="project" value="TreeGrafter"/>
</dbReference>
<comment type="caution">
    <text evidence="1">The sequence shown here is derived from an EMBL/GenBank/DDBJ whole genome shotgun (WGS) entry which is preliminary data.</text>
</comment>
<gene>
    <name evidence="1" type="ORF">CY0110_00760</name>
</gene>
<dbReference type="Proteomes" id="UP000003781">
    <property type="component" value="Unassembled WGS sequence"/>
</dbReference>
<proteinExistence type="predicted"/>
<dbReference type="Pfam" id="PF13419">
    <property type="entry name" value="HAD_2"/>
    <property type="match status" value="1"/>
</dbReference>
<protein>
    <submittedName>
        <fullName evidence="1">Phosphoglycolate phosphatase</fullName>
    </submittedName>
</protein>
<dbReference type="Gene3D" id="1.10.150.240">
    <property type="entry name" value="Putative phosphatase, domain 2"/>
    <property type="match status" value="1"/>
</dbReference>
<dbReference type="NCBIfam" id="TIGR01549">
    <property type="entry name" value="HAD-SF-IA-v1"/>
    <property type="match status" value="1"/>
</dbReference>
<name>A3IWP9_9CHRO</name>
<dbReference type="SUPFAM" id="SSF56784">
    <property type="entry name" value="HAD-like"/>
    <property type="match status" value="1"/>
</dbReference>
<dbReference type="GO" id="GO:0005829">
    <property type="term" value="C:cytosol"/>
    <property type="evidence" value="ECO:0007669"/>
    <property type="project" value="TreeGrafter"/>
</dbReference>
<dbReference type="SFLD" id="SFLDG01129">
    <property type="entry name" value="C1.5:_HAD__Beta-PGM__Phosphata"/>
    <property type="match status" value="1"/>
</dbReference>
<dbReference type="InterPro" id="IPR036412">
    <property type="entry name" value="HAD-like_sf"/>
</dbReference>
<dbReference type="PRINTS" id="PR00413">
    <property type="entry name" value="HADHALOGNASE"/>
</dbReference>
<reference evidence="1 2" key="1">
    <citation type="submission" date="2007-03" db="EMBL/GenBank/DDBJ databases">
        <authorList>
            <person name="Stal L."/>
            <person name="Ferriera S."/>
            <person name="Johnson J."/>
            <person name="Kravitz S."/>
            <person name="Beeson K."/>
            <person name="Sutton G."/>
            <person name="Rogers Y.-H."/>
            <person name="Friedman R."/>
            <person name="Frazier M."/>
            <person name="Venter J.C."/>
        </authorList>
    </citation>
    <scope>NUCLEOTIDE SEQUENCE [LARGE SCALE GENOMIC DNA]</scope>
    <source>
        <strain evidence="1 2">CCY0110</strain>
    </source>
</reference>
<dbReference type="AlphaFoldDB" id="A3IWP9"/>
<dbReference type="InterPro" id="IPR023198">
    <property type="entry name" value="PGP-like_dom2"/>
</dbReference>
<evidence type="ECO:0000313" key="1">
    <source>
        <dbReference type="EMBL" id="EAZ89104.1"/>
    </source>
</evidence>
<dbReference type="NCBIfam" id="TIGR01681">
    <property type="entry name" value="HAD-SF-IIIC"/>
    <property type="match status" value="1"/>
</dbReference>
<dbReference type="PANTHER" id="PTHR43434:SF13">
    <property type="entry name" value="PHOSPHOGLYCOLATE PHOSPHATASE"/>
    <property type="match status" value="1"/>
</dbReference>
<accession>A3IWP9</accession>
<sequence length="227" mass="26127">MTLKVIVFDFDGTLADTYEAFITIANSLSEEFGYKPVDEQEQEKLKNLSARDLIKHSEISPLKIPFVLKRVKSELNHKIKDLEPIKEIPTCVKQLKNKGYTLGIITSNAEDNVISFLQNHELDQFFDFIYTGSTLFGKHKIIKKLLKEKQLLPHEFIYIGDETRDINSAKKSHVKCIGVTWGFNSSEALAKEKPDFLINHPNELITILDNYQYNLLDNLSRVNHLTM</sequence>
<dbReference type="InterPro" id="IPR010033">
    <property type="entry name" value="HAD_SF_ppase_IIIC"/>
</dbReference>
<dbReference type="PANTHER" id="PTHR43434">
    <property type="entry name" value="PHOSPHOGLYCOLATE PHOSPHATASE"/>
    <property type="match status" value="1"/>
</dbReference>
<dbReference type="eggNOG" id="COG0546">
    <property type="taxonomic scope" value="Bacteria"/>
</dbReference>